<sequence length="373" mass="41508">MDPLPTLISDLQTPCLLVDIDKVKRNCSRMIQRYSDLGVELRPHMKTHKTIEGGELMTNGTRRKIVVSTLAEAEFYADNGFDDIIYGKPVIESQLSRCKKLHEKCSKFHLMFDNEEAIYALERNPMKNKAWTVFLELDIGGKRTGVQWDGDRVVELARLATKAQSVEFLGIYTHSSVSYSLTSDKAVRSQAESDTKKILNVCERIQQAGIPVGVVGLGDTPCCSVSDISMAKLTEVHPGNFIFYDTQQCSIGSCEFDDIAVRVAARVISHKPEINQIVLDSGFVALSHDGLYCNLPNGIAVFQDHPELKLVNMSQEHGCVSVKSGQIDCSAYPLNSMLFIYPYHSCATAANHPVYYIHSGEKVIGVWKPVKGW</sequence>
<dbReference type="InterPro" id="IPR051466">
    <property type="entry name" value="D-amino_acid_metab_enzyme"/>
</dbReference>
<gene>
    <name evidence="14 15" type="primary">LOC111126166</name>
</gene>
<comment type="catalytic activity">
    <reaction evidence="8">
        <text>D-serine = pyruvate + NH4(+)</text>
        <dbReference type="Rhea" id="RHEA:13977"/>
        <dbReference type="ChEBI" id="CHEBI:15361"/>
        <dbReference type="ChEBI" id="CHEBI:28938"/>
        <dbReference type="ChEBI" id="CHEBI:35247"/>
        <dbReference type="EC" id="4.3.1.18"/>
    </reaction>
    <physiologicalReaction direction="left-to-right" evidence="8">
        <dbReference type="Rhea" id="RHEA:13978"/>
    </physiologicalReaction>
</comment>
<evidence type="ECO:0000256" key="5">
    <source>
        <dbReference type="ARBA" id="ARBA00022833"/>
    </source>
</evidence>
<comment type="cofactor">
    <cofactor evidence="1">
        <name>pyridoxal 5'-phosphate</name>
        <dbReference type="ChEBI" id="CHEBI:597326"/>
    </cofactor>
</comment>
<dbReference type="SMART" id="SM01119">
    <property type="entry name" value="D-ser_dehydrat"/>
    <property type="match status" value="1"/>
</dbReference>
<evidence type="ECO:0000256" key="8">
    <source>
        <dbReference type="ARBA" id="ARBA00051198"/>
    </source>
</evidence>
<dbReference type="PANTHER" id="PTHR28004">
    <property type="entry name" value="ZGC:162816-RELATED"/>
    <property type="match status" value="1"/>
</dbReference>
<dbReference type="Pfam" id="PF14031">
    <property type="entry name" value="D-ser_dehydrat"/>
    <property type="match status" value="1"/>
</dbReference>
<dbReference type="RefSeq" id="XP_022326313.1">
    <property type="nucleotide sequence ID" value="XM_022470605.1"/>
</dbReference>
<dbReference type="AlphaFoldDB" id="A0A8B8DFJ0"/>
<dbReference type="EC" id="4.3.1.18" evidence="9"/>
<dbReference type="GO" id="GO:0008721">
    <property type="term" value="F:D-serine ammonia-lyase activity"/>
    <property type="evidence" value="ECO:0007669"/>
    <property type="project" value="UniProtKB-EC"/>
</dbReference>
<evidence type="ECO:0000256" key="11">
    <source>
        <dbReference type="ARBA" id="ARBA00075219"/>
    </source>
</evidence>
<evidence type="ECO:0000259" key="12">
    <source>
        <dbReference type="SMART" id="SM01119"/>
    </source>
</evidence>
<dbReference type="Proteomes" id="UP000694844">
    <property type="component" value="Chromosome 3"/>
</dbReference>
<dbReference type="GO" id="GO:0036088">
    <property type="term" value="P:D-serine catabolic process"/>
    <property type="evidence" value="ECO:0007669"/>
    <property type="project" value="TreeGrafter"/>
</dbReference>
<comment type="similarity">
    <text evidence="3">Belongs to the DSD1 family.</text>
</comment>
<dbReference type="InterPro" id="IPR001608">
    <property type="entry name" value="Ala_racemase_N"/>
</dbReference>
<evidence type="ECO:0000313" key="13">
    <source>
        <dbReference type="Proteomes" id="UP000694844"/>
    </source>
</evidence>
<organism evidence="13 15">
    <name type="scientific">Crassostrea virginica</name>
    <name type="common">Eastern oyster</name>
    <dbReference type="NCBI Taxonomy" id="6565"/>
    <lineage>
        <taxon>Eukaryota</taxon>
        <taxon>Metazoa</taxon>
        <taxon>Spiralia</taxon>
        <taxon>Lophotrochozoa</taxon>
        <taxon>Mollusca</taxon>
        <taxon>Bivalvia</taxon>
        <taxon>Autobranchia</taxon>
        <taxon>Pteriomorphia</taxon>
        <taxon>Ostreida</taxon>
        <taxon>Ostreoidea</taxon>
        <taxon>Ostreidae</taxon>
        <taxon>Crassostrea</taxon>
    </lineage>
</organism>
<evidence type="ECO:0000256" key="6">
    <source>
        <dbReference type="ARBA" id="ARBA00022898"/>
    </source>
</evidence>
<keyword evidence="6" id="KW-0663">Pyridoxal phosphate</keyword>
<evidence type="ECO:0000256" key="2">
    <source>
        <dbReference type="ARBA" id="ARBA00001947"/>
    </source>
</evidence>
<name>A0A8B8DFJ0_CRAVI</name>
<dbReference type="FunFam" id="3.20.20.10:FF:000016">
    <property type="entry name" value="D-serine dehydratase"/>
    <property type="match status" value="1"/>
</dbReference>
<comment type="cofactor">
    <cofactor evidence="2">
        <name>Zn(2+)</name>
        <dbReference type="ChEBI" id="CHEBI:29105"/>
    </cofactor>
</comment>
<dbReference type="SUPFAM" id="SSF51419">
    <property type="entry name" value="PLP-binding barrel"/>
    <property type="match status" value="1"/>
</dbReference>
<keyword evidence="4" id="KW-0479">Metal-binding</keyword>
<accession>A0A8B8DFJ0</accession>
<dbReference type="OrthoDB" id="20198at2759"/>
<evidence type="ECO:0000313" key="15">
    <source>
        <dbReference type="RefSeq" id="XP_022326314.1"/>
    </source>
</evidence>
<evidence type="ECO:0000256" key="9">
    <source>
        <dbReference type="ARBA" id="ARBA00066349"/>
    </source>
</evidence>
<evidence type="ECO:0000313" key="14">
    <source>
        <dbReference type="RefSeq" id="XP_022326313.1"/>
    </source>
</evidence>
<dbReference type="PANTHER" id="PTHR28004:SF2">
    <property type="entry name" value="D-SERINE DEHYDRATASE"/>
    <property type="match status" value="1"/>
</dbReference>
<dbReference type="Pfam" id="PF01168">
    <property type="entry name" value="Ala_racemase_N"/>
    <property type="match status" value="1"/>
</dbReference>
<evidence type="ECO:0000256" key="1">
    <source>
        <dbReference type="ARBA" id="ARBA00001933"/>
    </source>
</evidence>
<dbReference type="RefSeq" id="XP_022326314.1">
    <property type="nucleotide sequence ID" value="XM_022470606.1"/>
</dbReference>
<dbReference type="KEGG" id="cvn:111126166"/>
<dbReference type="Gene3D" id="3.20.20.10">
    <property type="entry name" value="Alanine racemase"/>
    <property type="match status" value="1"/>
</dbReference>
<proteinExistence type="inferred from homology"/>
<dbReference type="InterPro" id="IPR029066">
    <property type="entry name" value="PLP-binding_barrel"/>
</dbReference>
<dbReference type="InterPro" id="IPR042208">
    <property type="entry name" value="D-ser_dehydrat-like_sf"/>
</dbReference>
<dbReference type="GO" id="GO:0046872">
    <property type="term" value="F:metal ion binding"/>
    <property type="evidence" value="ECO:0007669"/>
    <property type="project" value="UniProtKB-KW"/>
</dbReference>
<keyword evidence="5" id="KW-0862">Zinc</keyword>
<evidence type="ECO:0000256" key="10">
    <source>
        <dbReference type="ARBA" id="ARBA00069616"/>
    </source>
</evidence>
<dbReference type="GeneID" id="111126166"/>
<dbReference type="InterPro" id="IPR026956">
    <property type="entry name" value="D-ser_dehydrat-like_dom"/>
</dbReference>
<keyword evidence="13" id="KW-1185">Reference proteome</keyword>
<keyword evidence="7" id="KW-0456">Lyase</keyword>
<evidence type="ECO:0000256" key="7">
    <source>
        <dbReference type="ARBA" id="ARBA00023239"/>
    </source>
</evidence>
<evidence type="ECO:0000256" key="3">
    <source>
        <dbReference type="ARBA" id="ARBA00005323"/>
    </source>
</evidence>
<protein>
    <recommendedName>
        <fullName evidence="10">D-serine dehydratase</fullName>
        <ecNumber evidence="9">4.3.1.18</ecNumber>
    </recommendedName>
    <alternativeName>
        <fullName evidence="11">D-serine deaminase</fullName>
    </alternativeName>
</protein>
<dbReference type="Gene3D" id="2.40.37.20">
    <property type="entry name" value="D-serine dehydratase-like domain"/>
    <property type="match status" value="1"/>
</dbReference>
<evidence type="ECO:0000256" key="4">
    <source>
        <dbReference type="ARBA" id="ARBA00022723"/>
    </source>
</evidence>
<feature type="domain" description="D-serine dehydratase-like" evidence="12">
    <location>
        <begin position="260"/>
        <end position="359"/>
    </location>
</feature>
<reference evidence="14 15" key="1">
    <citation type="submission" date="2025-04" db="UniProtKB">
        <authorList>
            <consortium name="RefSeq"/>
        </authorList>
    </citation>
    <scope>IDENTIFICATION</scope>
    <source>
        <tissue evidence="14 15">Whole sample</tissue>
    </source>
</reference>